<comment type="subcellular location">
    <subcellularLocation>
        <location evidence="8">Cytoplasm</location>
    </subcellularLocation>
</comment>
<dbReference type="EMBL" id="ACIL03000019">
    <property type="protein sequence ID" value="ESL01810.1"/>
    <property type="molecule type" value="Genomic_DNA"/>
</dbReference>
<evidence type="ECO:0000256" key="4">
    <source>
        <dbReference type="ARBA" id="ARBA00022898"/>
    </source>
</evidence>
<feature type="coiled-coil region" evidence="10">
    <location>
        <begin position="369"/>
        <end position="396"/>
    </location>
</feature>
<accession>V2Z4G6</accession>
<dbReference type="HAMAP" id="MF_00423">
    <property type="entry name" value="SelA"/>
    <property type="match status" value="1"/>
</dbReference>
<dbReference type="NCBIfam" id="TIGR00474">
    <property type="entry name" value="selA"/>
    <property type="match status" value="1"/>
</dbReference>
<dbReference type="UniPathway" id="UPA00906">
    <property type="reaction ID" value="UER00896"/>
</dbReference>
<evidence type="ECO:0000313" key="13">
    <source>
        <dbReference type="Proteomes" id="UP000018227"/>
    </source>
</evidence>
<organism evidence="12 13">
    <name type="scientific">Catonella morbi ATCC 51271</name>
    <dbReference type="NCBI Taxonomy" id="592026"/>
    <lineage>
        <taxon>Bacteria</taxon>
        <taxon>Bacillati</taxon>
        <taxon>Bacillota</taxon>
        <taxon>Clostridia</taxon>
        <taxon>Lachnospirales</taxon>
        <taxon>Lachnospiraceae</taxon>
        <taxon>Catonella</taxon>
    </lineage>
</organism>
<dbReference type="InterPro" id="IPR015421">
    <property type="entry name" value="PyrdxlP-dep_Trfase_major"/>
</dbReference>
<comment type="function">
    <text evidence="8">Converts seryl-tRNA(Sec) to selenocysteinyl-tRNA(Sec) required for selenoprotein biosynthesis.</text>
</comment>
<dbReference type="PANTHER" id="PTHR32328:SF0">
    <property type="entry name" value="L-SERYL-TRNA(SEC) SELENIUM TRANSFERASE"/>
    <property type="match status" value="1"/>
</dbReference>
<dbReference type="HOGENOM" id="CLU_038142_1_0_9"/>
<dbReference type="Gene3D" id="3.90.1150.180">
    <property type="match status" value="1"/>
</dbReference>
<evidence type="ECO:0000256" key="3">
    <source>
        <dbReference type="ARBA" id="ARBA00022679"/>
    </source>
</evidence>
<dbReference type="InterPro" id="IPR015424">
    <property type="entry name" value="PyrdxlP-dep_Trfase"/>
</dbReference>
<evidence type="ECO:0000256" key="9">
    <source>
        <dbReference type="PIRSR" id="PIRSR618319-50"/>
    </source>
</evidence>
<dbReference type="EC" id="2.9.1.1" evidence="8"/>
<keyword evidence="5 8" id="KW-0648">Protein biosynthesis</keyword>
<keyword evidence="10" id="KW-0175">Coiled coil</keyword>
<evidence type="ECO:0000259" key="11">
    <source>
        <dbReference type="Pfam" id="PF12390"/>
    </source>
</evidence>
<keyword evidence="3 8" id="KW-0808">Transferase</keyword>
<dbReference type="GO" id="GO:0001717">
    <property type="term" value="P:conversion of seryl-tRNAsec to selenocys-tRNAsec"/>
    <property type="evidence" value="ECO:0007669"/>
    <property type="project" value="UniProtKB-UniRule"/>
</dbReference>
<comment type="similarity">
    <text evidence="7 8">Belongs to the SelA family.</text>
</comment>
<dbReference type="AlphaFoldDB" id="V2Z4G6"/>
<proteinExistence type="inferred from homology"/>
<dbReference type="Pfam" id="PF03841">
    <property type="entry name" value="SelA"/>
    <property type="match status" value="1"/>
</dbReference>
<name>V2Z4G6_9FIRM</name>
<dbReference type="InterPro" id="IPR004534">
    <property type="entry name" value="SelA_trans"/>
</dbReference>
<evidence type="ECO:0000313" key="12">
    <source>
        <dbReference type="EMBL" id="ESL01810.1"/>
    </source>
</evidence>
<evidence type="ECO:0000256" key="1">
    <source>
        <dbReference type="ARBA" id="ARBA00001933"/>
    </source>
</evidence>
<evidence type="ECO:0000256" key="8">
    <source>
        <dbReference type="HAMAP-Rule" id="MF_00423"/>
    </source>
</evidence>
<evidence type="ECO:0000256" key="5">
    <source>
        <dbReference type="ARBA" id="ARBA00022917"/>
    </source>
</evidence>
<gene>
    <name evidence="8" type="primary">selA</name>
    <name evidence="12" type="ORF">GCWU0000282_002929</name>
</gene>
<comment type="pathway">
    <text evidence="8">Aminoacyl-tRNA biosynthesis; selenocysteinyl-tRNA(Sec) biosynthesis; selenocysteinyl-tRNA(Sec) from L-seryl-tRNA(Sec) (bacterial route): step 1/1.</text>
</comment>
<evidence type="ECO:0000256" key="2">
    <source>
        <dbReference type="ARBA" id="ARBA00022490"/>
    </source>
</evidence>
<comment type="caution">
    <text evidence="12">The sequence shown here is derived from an EMBL/GenBank/DDBJ whole genome shotgun (WGS) entry which is preliminary data.</text>
</comment>
<dbReference type="SUPFAM" id="SSF53383">
    <property type="entry name" value="PLP-dependent transferases"/>
    <property type="match status" value="1"/>
</dbReference>
<dbReference type="Gene3D" id="3.40.640.10">
    <property type="entry name" value="Type I PLP-dependent aspartate aminotransferase-like (Major domain)"/>
    <property type="match status" value="1"/>
</dbReference>
<dbReference type="GO" id="GO:0001514">
    <property type="term" value="P:selenocysteine incorporation"/>
    <property type="evidence" value="ECO:0007669"/>
    <property type="project" value="UniProtKB-UniRule"/>
</dbReference>
<evidence type="ECO:0000256" key="7">
    <source>
        <dbReference type="ARBA" id="ARBA00044507"/>
    </source>
</evidence>
<dbReference type="Proteomes" id="UP000018227">
    <property type="component" value="Unassembled WGS sequence"/>
</dbReference>
<dbReference type="STRING" id="592026.GCWU0000282_002929"/>
<evidence type="ECO:0000256" key="10">
    <source>
        <dbReference type="SAM" id="Coils"/>
    </source>
</evidence>
<comment type="cofactor">
    <cofactor evidence="1 8 9">
        <name>pyridoxal 5'-phosphate</name>
        <dbReference type="ChEBI" id="CHEBI:597326"/>
    </cofactor>
</comment>
<keyword evidence="13" id="KW-1185">Reference proteome</keyword>
<feature type="modified residue" description="N6-(pyridoxal phosphate)lysine" evidence="8 9">
    <location>
        <position position="306"/>
    </location>
</feature>
<dbReference type="Pfam" id="PF12390">
    <property type="entry name" value="Se-cys_synth_N"/>
    <property type="match status" value="1"/>
</dbReference>
<protein>
    <recommendedName>
        <fullName evidence="8">L-seryl-tRNA(Sec) selenium transferase</fullName>
        <ecNumber evidence="8">2.9.1.1</ecNumber>
    </recommendedName>
    <alternativeName>
        <fullName evidence="8">Selenocysteine synthase</fullName>
        <shortName evidence="8">Sec synthase</shortName>
    </alternativeName>
    <alternativeName>
        <fullName evidence="8">Selenocysteinyl-tRNA(Sec) synthase</fullName>
    </alternativeName>
</protein>
<feature type="domain" description="L-seryl-tRNA selenium transferase N-terminal" evidence="11">
    <location>
        <begin position="17"/>
        <end position="56"/>
    </location>
</feature>
<comment type="catalytic activity">
    <reaction evidence="8">
        <text>L-seryl-tRNA(Sec) + selenophosphate + H(+) = L-selenocysteinyl-tRNA(Sec) + phosphate</text>
        <dbReference type="Rhea" id="RHEA:22728"/>
        <dbReference type="Rhea" id="RHEA-COMP:9742"/>
        <dbReference type="Rhea" id="RHEA-COMP:9743"/>
        <dbReference type="ChEBI" id="CHEBI:15378"/>
        <dbReference type="ChEBI" id="CHEBI:16144"/>
        <dbReference type="ChEBI" id="CHEBI:43474"/>
        <dbReference type="ChEBI" id="CHEBI:78533"/>
        <dbReference type="ChEBI" id="CHEBI:78573"/>
        <dbReference type="EC" id="2.9.1.1"/>
    </reaction>
</comment>
<reference evidence="12 13" key="1">
    <citation type="submission" date="2013-06" db="EMBL/GenBank/DDBJ databases">
        <authorList>
            <person name="Weinstock G."/>
            <person name="Sodergren E."/>
            <person name="Clifton S."/>
            <person name="Fulton L."/>
            <person name="Fulton B."/>
            <person name="Courtney L."/>
            <person name="Fronick C."/>
            <person name="Harrison M."/>
            <person name="Strong C."/>
            <person name="Farmer C."/>
            <person name="Delahaunty K."/>
            <person name="Markovic C."/>
            <person name="Hall O."/>
            <person name="Minx P."/>
            <person name="Tomlinson C."/>
            <person name="Mitreva M."/>
            <person name="Nelson J."/>
            <person name="Hou S."/>
            <person name="Wollam A."/>
            <person name="Pepin K.H."/>
            <person name="Johnson M."/>
            <person name="Bhonagiri V."/>
            <person name="Nash W.E."/>
            <person name="Warren W."/>
            <person name="Chinwalla A."/>
            <person name="Mardis E.R."/>
            <person name="Wilson R.K."/>
        </authorList>
    </citation>
    <scope>NUCLEOTIDE SEQUENCE [LARGE SCALE GENOMIC DNA]</scope>
    <source>
        <strain evidence="12 13">ATCC 51271</strain>
    </source>
</reference>
<dbReference type="InterPro" id="IPR018319">
    <property type="entry name" value="SelA-like"/>
</dbReference>
<keyword evidence="2 8" id="KW-0963">Cytoplasm</keyword>
<dbReference type="GO" id="GO:0004125">
    <property type="term" value="F:L-seryl-tRNA(Sec) selenium transferase activity"/>
    <property type="evidence" value="ECO:0007669"/>
    <property type="project" value="UniProtKB-UniRule"/>
</dbReference>
<sequence>MGGFSAQEGKMDKNLLYRSIPKVDILLEKDEIKELISNYGHEIVMDIIREETDKLRLLIAESDNETELQSKIDNLIKSIVKAATNLFKPKVRKVINGTGTILHTNLGRAPITRTQAEILADIVCGYSNLEYNLESGKRGERYSHFEKLLCRITGAEAAMVVNNNAAAVMLILSTIAKGGEVIVSRGELIEIGGKFRIPDVMEQSGAKLVEVGTTNKTHFSDYEDAITEDTKAFLKVHTSNYNIVGFTESVLAKELKPLSEKTEIPIIEDLGSGVLIDLAKFGLTHEPTVQEAIDAGVDVVCFSGDKLLGGPQAGIIIGKKKYINMMKKNQLTRALRVDKFTVTALELVLLSYLNEEKAITEIPVLKMISESYESVKERAEKLAEILKDKCKNTEITIGDCESQVGGGSLPLERIKSVSVVIKPNNISVSALEEMMHGFEPAIVARTAEDAIWMDVRTLSDEDFDTIGSLFGGVC</sequence>
<keyword evidence="4 8" id="KW-0663">Pyridoxal phosphate</keyword>
<dbReference type="InterPro" id="IPR025862">
    <property type="entry name" value="SelA_trans_N_dom"/>
</dbReference>
<evidence type="ECO:0000256" key="6">
    <source>
        <dbReference type="ARBA" id="ARBA00023266"/>
    </source>
</evidence>
<dbReference type="eggNOG" id="COG1921">
    <property type="taxonomic scope" value="Bacteria"/>
</dbReference>
<keyword evidence="6 8" id="KW-0711">Selenium</keyword>
<dbReference type="GO" id="GO:0005737">
    <property type="term" value="C:cytoplasm"/>
    <property type="evidence" value="ECO:0007669"/>
    <property type="project" value="UniProtKB-SubCell"/>
</dbReference>
<dbReference type="PANTHER" id="PTHR32328">
    <property type="entry name" value="L-SERYL-TRNA(SEC) SELENIUM TRANSFERASE"/>
    <property type="match status" value="1"/>
</dbReference>